<dbReference type="Gene3D" id="1.10.1400.10">
    <property type="match status" value="1"/>
</dbReference>
<name>A0ABV7H375_9BURK</name>
<dbReference type="SUPFAM" id="SSF56235">
    <property type="entry name" value="N-terminal nucleophile aminohydrolases (Ntn hydrolases)"/>
    <property type="match status" value="1"/>
</dbReference>
<comment type="similarity">
    <text evidence="1">Belongs to the peptidase S45 family.</text>
</comment>
<organism evidence="5 6">
    <name type="scientific">Piscinibacterium candidicorallinum</name>
    <dbReference type="NCBI Taxonomy" id="1793872"/>
    <lineage>
        <taxon>Bacteria</taxon>
        <taxon>Pseudomonadati</taxon>
        <taxon>Pseudomonadota</taxon>
        <taxon>Betaproteobacteria</taxon>
        <taxon>Burkholderiales</taxon>
        <taxon>Piscinibacterium</taxon>
    </lineage>
</organism>
<feature type="transmembrane region" description="Helical" evidence="4">
    <location>
        <begin position="7"/>
        <end position="29"/>
    </location>
</feature>
<dbReference type="InterPro" id="IPR023343">
    <property type="entry name" value="Penicillin_amidase_dom1"/>
</dbReference>
<evidence type="ECO:0000256" key="2">
    <source>
        <dbReference type="ARBA" id="ARBA00022801"/>
    </source>
</evidence>
<sequence length="845" mass="92300">MTWAIRILKWVIGVALVLLAVGVVLWFVAKAAFSPRVEGELAAKGLREPATILRDVDGVAHIRATSVRDAVFALGNLHAQERLWQLETHRRIASGRLSEILGAGALSTDKFIRTLGVPQAAAERAKALDDRTRELLQAYADGINAVIASGKTTPEHLILRAGPIEPWRIEDSLGWQIMMAWDLSTNWTNEVLRLRLSGLTDKAGIDSLLLNDPVPAATRDYVALYRELGVAPGVSPVPKVEAPQPAQPGWMQRQLLAQLAPMLDLEGRAQTAAEKNVGSNNWVVAGSRSATGKPLLANDPHLSFSAPSLWYLAHLQAPGLDVIGASMPGLPAIVLGRNQAVAWGFTNTGPDTQDLYIEEIDAANPAQYRTPDGFAPFTTRTETIKVKGEANVQLTVRSTRHGPVISEASSALNKALAAQNKYVVSLRWAALEPDDQTMRASFDMNLAGNFDAFVEALRNFHAPQQNVVFASTDGRIGFVAPGRIPLRAIDNDLMGLAPAPGWDARYDWNGFLPFENLPRNLNPSTGALFSANAKVVTPDYPFFITAEWASAYRTDRIGELLRATDKHTPESFGAMHMDNLSGGMKAYQPFWRKMFNSGKASPGRVTDVLTRLAVWNGRMDAGSEAAIIAAWWREMLRLTFEDDLAGVWPDAFNSQLNRALLAATQGNPDQARWCDDTRTPARESCEEIGLKALDSALVLLERVSGTAEMSRWNWAQLHSVRMEHRPFSRVGLLQGQFELRFPVASDPFSVNQSGFRLRDPDLSSGARPTDQFATVHGAGYRAIYDMANADGGSFISSTGQNGLFMLPGYSDYGPKWAAGERVPMRMSDGALSASTRHALRLVPSP</sequence>
<dbReference type="Gene3D" id="2.30.120.10">
    <property type="match status" value="1"/>
</dbReference>
<dbReference type="InterPro" id="IPR043147">
    <property type="entry name" value="Penicillin_amidase_A-knob"/>
</dbReference>
<dbReference type="InterPro" id="IPR002692">
    <property type="entry name" value="S45"/>
</dbReference>
<evidence type="ECO:0000313" key="5">
    <source>
        <dbReference type="EMBL" id="MFC3147016.1"/>
    </source>
</evidence>
<reference evidence="6" key="1">
    <citation type="journal article" date="2019" name="Int. J. Syst. Evol. Microbiol.">
        <title>The Global Catalogue of Microorganisms (GCM) 10K type strain sequencing project: providing services to taxonomists for standard genome sequencing and annotation.</title>
        <authorList>
            <consortium name="The Broad Institute Genomics Platform"/>
            <consortium name="The Broad Institute Genome Sequencing Center for Infectious Disease"/>
            <person name="Wu L."/>
            <person name="Ma J."/>
        </authorList>
    </citation>
    <scope>NUCLEOTIDE SEQUENCE [LARGE SCALE GENOMIC DNA]</scope>
    <source>
        <strain evidence="6">KCTC 52168</strain>
    </source>
</reference>
<comment type="caution">
    <text evidence="5">The sequence shown here is derived from an EMBL/GenBank/DDBJ whole genome shotgun (WGS) entry which is preliminary data.</text>
</comment>
<keyword evidence="4" id="KW-0472">Membrane</keyword>
<evidence type="ECO:0000256" key="4">
    <source>
        <dbReference type="SAM" id="Phobius"/>
    </source>
</evidence>
<accession>A0ABV7H375</accession>
<evidence type="ECO:0000256" key="1">
    <source>
        <dbReference type="ARBA" id="ARBA00006586"/>
    </source>
</evidence>
<dbReference type="PANTHER" id="PTHR34218">
    <property type="entry name" value="PEPTIDASE S45 PENICILLIN AMIDASE"/>
    <property type="match status" value="1"/>
</dbReference>
<proteinExistence type="inferred from homology"/>
<dbReference type="PIRSF" id="PIRSF001227">
    <property type="entry name" value="Pen_acylase"/>
    <property type="match status" value="1"/>
</dbReference>
<dbReference type="RefSeq" id="WP_377301701.1">
    <property type="nucleotide sequence ID" value="NZ_CP180191.1"/>
</dbReference>
<dbReference type="InterPro" id="IPR014395">
    <property type="entry name" value="Pen/GL7ACA/AHL_acylase"/>
</dbReference>
<evidence type="ECO:0000256" key="3">
    <source>
        <dbReference type="ARBA" id="ARBA00023145"/>
    </source>
</evidence>
<keyword evidence="4" id="KW-0812">Transmembrane</keyword>
<keyword evidence="2" id="KW-0378">Hydrolase</keyword>
<evidence type="ECO:0000313" key="6">
    <source>
        <dbReference type="Proteomes" id="UP001595556"/>
    </source>
</evidence>
<dbReference type="Gene3D" id="3.60.20.10">
    <property type="entry name" value="Glutamine Phosphoribosylpyrophosphate, subunit 1, domain 1"/>
    <property type="match status" value="1"/>
</dbReference>
<dbReference type="EMBL" id="JBHRTI010000003">
    <property type="protein sequence ID" value="MFC3147016.1"/>
    <property type="molecule type" value="Genomic_DNA"/>
</dbReference>
<gene>
    <name evidence="5" type="ORF">ACFOEN_05080</name>
</gene>
<keyword evidence="4" id="KW-1133">Transmembrane helix</keyword>
<protein>
    <submittedName>
        <fullName evidence="5">Penicillin acylase family protein</fullName>
    </submittedName>
</protein>
<dbReference type="Gene3D" id="1.10.439.10">
    <property type="entry name" value="Penicillin Amidohydrolase, domain 1"/>
    <property type="match status" value="1"/>
</dbReference>
<keyword evidence="3" id="KW-0865">Zymogen</keyword>
<dbReference type="InterPro" id="IPR043146">
    <property type="entry name" value="Penicillin_amidase_N_B-knob"/>
</dbReference>
<dbReference type="CDD" id="cd03747">
    <property type="entry name" value="Ntn_PGA_like"/>
    <property type="match status" value="1"/>
</dbReference>
<dbReference type="Pfam" id="PF01804">
    <property type="entry name" value="Penicil_amidase"/>
    <property type="match status" value="1"/>
</dbReference>
<keyword evidence="6" id="KW-1185">Reference proteome</keyword>
<dbReference type="InterPro" id="IPR029055">
    <property type="entry name" value="Ntn_hydrolases_N"/>
</dbReference>
<dbReference type="Proteomes" id="UP001595556">
    <property type="component" value="Unassembled WGS sequence"/>
</dbReference>
<dbReference type="PANTHER" id="PTHR34218:SF4">
    <property type="entry name" value="ACYL-HOMOSERINE LACTONE ACYLASE QUIP"/>
    <property type="match status" value="1"/>
</dbReference>